<evidence type="ECO:0000256" key="10">
    <source>
        <dbReference type="ARBA" id="ARBA00023242"/>
    </source>
</evidence>
<keyword evidence="10" id="KW-0539">Nucleus</keyword>
<accession>A0A9P5PB78</accession>
<reference evidence="14" key="1">
    <citation type="submission" date="2020-11" db="EMBL/GenBank/DDBJ databases">
        <authorList>
            <consortium name="DOE Joint Genome Institute"/>
            <person name="Ahrendt S."/>
            <person name="Riley R."/>
            <person name="Andreopoulos W."/>
            <person name="Labutti K."/>
            <person name="Pangilinan J."/>
            <person name="Ruiz-Duenas F.J."/>
            <person name="Barrasa J.M."/>
            <person name="Sanchez-Garcia M."/>
            <person name="Camarero S."/>
            <person name="Miyauchi S."/>
            <person name="Serrano A."/>
            <person name="Linde D."/>
            <person name="Babiker R."/>
            <person name="Drula E."/>
            <person name="Ayuso-Fernandez I."/>
            <person name="Pacheco R."/>
            <person name="Padilla G."/>
            <person name="Ferreira P."/>
            <person name="Barriuso J."/>
            <person name="Kellner H."/>
            <person name="Castanera R."/>
            <person name="Alfaro M."/>
            <person name="Ramirez L."/>
            <person name="Pisabarro A.G."/>
            <person name="Kuo A."/>
            <person name="Tritt A."/>
            <person name="Lipzen A."/>
            <person name="He G."/>
            <person name="Yan M."/>
            <person name="Ng V."/>
            <person name="Cullen D."/>
            <person name="Martin F."/>
            <person name="Rosso M.-N."/>
            <person name="Henrissat B."/>
            <person name="Hibbett D."/>
            <person name="Martinez A.T."/>
            <person name="Grigoriev I.V."/>
        </authorList>
    </citation>
    <scope>NUCLEOTIDE SEQUENCE</scope>
    <source>
        <strain evidence="14">AH 40177</strain>
    </source>
</reference>
<evidence type="ECO:0000256" key="8">
    <source>
        <dbReference type="ARBA" id="ARBA00022838"/>
    </source>
</evidence>
<evidence type="ECO:0000256" key="1">
    <source>
        <dbReference type="ARBA" id="ARBA00004123"/>
    </source>
</evidence>
<dbReference type="GO" id="GO:0042729">
    <property type="term" value="C:DASH complex"/>
    <property type="evidence" value="ECO:0007669"/>
    <property type="project" value="InterPro"/>
</dbReference>
<comment type="similarity">
    <text evidence="4">Belongs to the DASH complex SPC19 family.</text>
</comment>
<dbReference type="PANTHER" id="PTHR28262">
    <property type="entry name" value="DASH COMPLEX SUBUNIT SPC19"/>
    <property type="match status" value="1"/>
</dbReference>
<keyword evidence="13" id="KW-0175">Coiled coil</keyword>
<evidence type="ECO:0000256" key="6">
    <source>
        <dbReference type="ARBA" id="ARBA00022454"/>
    </source>
</evidence>
<evidence type="ECO:0000313" key="14">
    <source>
        <dbReference type="EMBL" id="KAF9058945.1"/>
    </source>
</evidence>
<dbReference type="OrthoDB" id="3361333at2759"/>
<evidence type="ECO:0000256" key="2">
    <source>
        <dbReference type="ARBA" id="ARBA00004186"/>
    </source>
</evidence>
<evidence type="ECO:0000256" key="11">
    <source>
        <dbReference type="ARBA" id="ARBA00023328"/>
    </source>
</evidence>
<evidence type="ECO:0000256" key="9">
    <source>
        <dbReference type="ARBA" id="ARBA00023212"/>
    </source>
</evidence>
<dbReference type="GO" id="GO:0005876">
    <property type="term" value="C:spindle microtubule"/>
    <property type="evidence" value="ECO:0007669"/>
    <property type="project" value="InterPro"/>
</dbReference>
<evidence type="ECO:0000256" key="4">
    <source>
        <dbReference type="ARBA" id="ARBA00008952"/>
    </source>
</evidence>
<feature type="coiled-coil region" evidence="13">
    <location>
        <begin position="149"/>
        <end position="183"/>
    </location>
</feature>
<evidence type="ECO:0000256" key="13">
    <source>
        <dbReference type="SAM" id="Coils"/>
    </source>
</evidence>
<dbReference type="PANTHER" id="PTHR28262:SF1">
    <property type="entry name" value="DASH COMPLEX SUBUNIT SPC19"/>
    <property type="match status" value="1"/>
</dbReference>
<proteinExistence type="inferred from homology"/>
<keyword evidence="9" id="KW-0206">Cytoskeleton</keyword>
<gene>
    <name evidence="14" type="ORF">BDP27DRAFT_1239757</name>
</gene>
<organism evidence="14 15">
    <name type="scientific">Rhodocollybia butyracea</name>
    <dbReference type="NCBI Taxonomy" id="206335"/>
    <lineage>
        <taxon>Eukaryota</taxon>
        <taxon>Fungi</taxon>
        <taxon>Dikarya</taxon>
        <taxon>Basidiomycota</taxon>
        <taxon>Agaricomycotina</taxon>
        <taxon>Agaricomycetes</taxon>
        <taxon>Agaricomycetidae</taxon>
        <taxon>Agaricales</taxon>
        <taxon>Marasmiineae</taxon>
        <taxon>Omphalotaceae</taxon>
        <taxon>Rhodocollybia</taxon>
    </lineage>
</organism>
<keyword evidence="6" id="KW-0158">Chromosome</keyword>
<comment type="subcellular location">
    <subcellularLocation>
        <location evidence="3">Chromosome</location>
        <location evidence="3">Centromere</location>
        <location evidence="3">Kinetochore</location>
    </subcellularLocation>
    <subcellularLocation>
        <location evidence="2">Cytoplasm</location>
        <location evidence="2">Cytoskeleton</location>
        <location evidence="2">Spindle</location>
    </subcellularLocation>
    <subcellularLocation>
        <location evidence="1">Nucleus</location>
    </subcellularLocation>
</comment>
<evidence type="ECO:0000313" key="15">
    <source>
        <dbReference type="Proteomes" id="UP000772434"/>
    </source>
</evidence>
<dbReference type="Pfam" id="PF08287">
    <property type="entry name" value="DASH_Spc19"/>
    <property type="match status" value="1"/>
</dbReference>
<keyword evidence="7" id="KW-0963">Cytoplasm</keyword>
<name>A0A9P5PB78_9AGAR</name>
<evidence type="ECO:0000256" key="12">
    <source>
        <dbReference type="ARBA" id="ARBA00032583"/>
    </source>
</evidence>
<keyword evidence="15" id="KW-1185">Reference proteome</keyword>
<dbReference type="InterPro" id="IPR013251">
    <property type="entry name" value="DASH_Spc19"/>
</dbReference>
<dbReference type="GO" id="GO:0008608">
    <property type="term" value="P:attachment of spindle microtubules to kinetochore"/>
    <property type="evidence" value="ECO:0007669"/>
    <property type="project" value="InterPro"/>
</dbReference>
<sequence length="183" mass="20714">MSRLSRATLSSRGPRDSVFTRGTVDVYRREIHSYKCPVNLEECVASLEDCCEEACETQCLLRNGTRDLPRMTKVLQNQLVFTLTSSSTLRKYKADLIDEVEPAILELVQRAQVGLQAVGEKEKALEMKVRLLKAAQGRPIIHSQTTAARKLETRQLATLTKQRERLEDDLKILEQEVVSLVSL</sequence>
<dbReference type="EMBL" id="JADNRY010000335">
    <property type="protein sequence ID" value="KAF9058945.1"/>
    <property type="molecule type" value="Genomic_DNA"/>
</dbReference>
<dbReference type="Proteomes" id="UP000772434">
    <property type="component" value="Unassembled WGS sequence"/>
</dbReference>
<evidence type="ECO:0000256" key="3">
    <source>
        <dbReference type="ARBA" id="ARBA00004629"/>
    </source>
</evidence>
<keyword evidence="8" id="KW-0995">Kinetochore</keyword>
<evidence type="ECO:0000256" key="7">
    <source>
        <dbReference type="ARBA" id="ARBA00022490"/>
    </source>
</evidence>
<dbReference type="AlphaFoldDB" id="A0A9P5PB78"/>
<protein>
    <recommendedName>
        <fullName evidence="5">DASH complex subunit SPC19</fullName>
    </recommendedName>
    <alternativeName>
        <fullName evidence="12">Outer kinetochore protein SPC19</fullName>
    </alternativeName>
</protein>
<comment type="caution">
    <text evidence="14">The sequence shown here is derived from an EMBL/GenBank/DDBJ whole genome shotgun (WGS) entry which is preliminary data.</text>
</comment>
<keyword evidence="11" id="KW-0137">Centromere</keyword>
<evidence type="ECO:0000256" key="5">
    <source>
        <dbReference type="ARBA" id="ARBA00016329"/>
    </source>
</evidence>